<accession>A0A232EH42</accession>
<dbReference type="EMBL" id="NNAY01004592">
    <property type="protein sequence ID" value="OXU17680.1"/>
    <property type="molecule type" value="Genomic_DNA"/>
</dbReference>
<organism evidence="1 2">
    <name type="scientific">Trichomalopsis sarcophagae</name>
    <dbReference type="NCBI Taxonomy" id="543379"/>
    <lineage>
        <taxon>Eukaryota</taxon>
        <taxon>Metazoa</taxon>
        <taxon>Ecdysozoa</taxon>
        <taxon>Arthropoda</taxon>
        <taxon>Hexapoda</taxon>
        <taxon>Insecta</taxon>
        <taxon>Pterygota</taxon>
        <taxon>Neoptera</taxon>
        <taxon>Endopterygota</taxon>
        <taxon>Hymenoptera</taxon>
        <taxon>Apocrita</taxon>
        <taxon>Proctotrupomorpha</taxon>
        <taxon>Chalcidoidea</taxon>
        <taxon>Pteromalidae</taxon>
        <taxon>Pteromalinae</taxon>
        <taxon>Trichomalopsis</taxon>
    </lineage>
</organism>
<proteinExistence type="predicted"/>
<name>A0A232EH42_9HYME</name>
<dbReference type="AlphaFoldDB" id="A0A232EH42"/>
<comment type="caution">
    <text evidence="1">The sequence shown here is derived from an EMBL/GenBank/DDBJ whole genome shotgun (WGS) entry which is preliminary data.</text>
</comment>
<protein>
    <submittedName>
        <fullName evidence="1">Uncharacterized protein</fullName>
    </submittedName>
</protein>
<gene>
    <name evidence="1" type="ORF">TSAR_015132</name>
</gene>
<keyword evidence="2" id="KW-1185">Reference proteome</keyword>
<reference evidence="1 2" key="1">
    <citation type="journal article" date="2017" name="Curr. Biol.">
        <title>The Evolution of Venom by Co-option of Single-Copy Genes.</title>
        <authorList>
            <person name="Martinson E.O."/>
            <person name="Mrinalini"/>
            <person name="Kelkar Y.D."/>
            <person name="Chang C.H."/>
            <person name="Werren J.H."/>
        </authorList>
    </citation>
    <scope>NUCLEOTIDE SEQUENCE [LARGE SCALE GENOMIC DNA]</scope>
    <source>
        <strain evidence="1 2">Alberta</strain>
        <tissue evidence="1">Whole body</tissue>
    </source>
</reference>
<sequence>MVQLFLGKTPSTHLGQITLGSIIETLTGSQCPDLLVKYTI</sequence>
<dbReference type="Proteomes" id="UP000215335">
    <property type="component" value="Unassembled WGS sequence"/>
</dbReference>
<evidence type="ECO:0000313" key="1">
    <source>
        <dbReference type="EMBL" id="OXU17680.1"/>
    </source>
</evidence>
<evidence type="ECO:0000313" key="2">
    <source>
        <dbReference type="Proteomes" id="UP000215335"/>
    </source>
</evidence>